<name>A0A8J5GFG2_ZINOF</name>
<evidence type="ECO:0000256" key="1">
    <source>
        <dbReference type="SAM" id="MobiDB-lite"/>
    </source>
</evidence>
<organism evidence="2 3">
    <name type="scientific">Zingiber officinale</name>
    <name type="common">Ginger</name>
    <name type="synonym">Amomum zingiber</name>
    <dbReference type="NCBI Taxonomy" id="94328"/>
    <lineage>
        <taxon>Eukaryota</taxon>
        <taxon>Viridiplantae</taxon>
        <taxon>Streptophyta</taxon>
        <taxon>Embryophyta</taxon>
        <taxon>Tracheophyta</taxon>
        <taxon>Spermatophyta</taxon>
        <taxon>Magnoliopsida</taxon>
        <taxon>Liliopsida</taxon>
        <taxon>Zingiberales</taxon>
        <taxon>Zingiberaceae</taxon>
        <taxon>Zingiber</taxon>
    </lineage>
</organism>
<keyword evidence="3" id="KW-1185">Reference proteome</keyword>
<reference evidence="2 3" key="1">
    <citation type="submission" date="2020-08" db="EMBL/GenBank/DDBJ databases">
        <title>Plant Genome Project.</title>
        <authorList>
            <person name="Zhang R.-G."/>
        </authorList>
    </citation>
    <scope>NUCLEOTIDE SEQUENCE [LARGE SCALE GENOMIC DNA]</scope>
    <source>
        <tissue evidence="2">Rhizome</tissue>
    </source>
</reference>
<sequence>MSTLGRRRPLLTPASEMLHHSWSRQIVAAEPPCPHASTSGAEPQPLISADARRTPCDSARHCRLLPLPLLLSWNPIRERPAPVASSYRHRSPCLLPSPSSHRRCPKSSTSPSSRHESRWISAHRNSDHWILVPLHRWYRLVIDPLGGTDFIHRIRLSSGQHCSPAIHSVGHLVTTVSFSDMSYQQFT</sequence>
<accession>A0A8J5GFG2</accession>
<feature type="region of interest" description="Disordered" evidence="1">
    <location>
        <begin position="97"/>
        <end position="118"/>
    </location>
</feature>
<dbReference type="EMBL" id="JACMSC010000009">
    <property type="protein sequence ID" value="KAG6506507.1"/>
    <property type="molecule type" value="Genomic_DNA"/>
</dbReference>
<gene>
    <name evidence="2" type="ORF">ZIOFF_031831</name>
</gene>
<evidence type="ECO:0000313" key="3">
    <source>
        <dbReference type="Proteomes" id="UP000734854"/>
    </source>
</evidence>
<comment type="caution">
    <text evidence="2">The sequence shown here is derived from an EMBL/GenBank/DDBJ whole genome shotgun (WGS) entry which is preliminary data.</text>
</comment>
<protein>
    <submittedName>
        <fullName evidence="2">Uncharacterized protein</fullName>
    </submittedName>
</protein>
<dbReference type="Proteomes" id="UP000734854">
    <property type="component" value="Unassembled WGS sequence"/>
</dbReference>
<evidence type="ECO:0000313" key="2">
    <source>
        <dbReference type="EMBL" id="KAG6506507.1"/>
    </source>
</evidence>
<proteinExistence type="predicted"/>
<dbReference type="AlphaFoldDB" id="A0A8J5GFG2"/>